<dbReference type="InterPro" id="IPR035897">
    <property type="entry name" value="Toll_tir_struct_dom_sf"/>
</dbReference>
<dbReference type="GO" id="GO:0006952">
    <property type="term" value="P:defense response"/>
    <property type="evidence" value="ECO:0007669"/>
    <property type="project" value="InterPro"/>
</dbReference>
<dbReference type="PANTHER" id="PTHR11017">
    <property type="entry name" value="LEUCINE-RICH REPEAT-CONTAINING PROTEIN"/>
    <property type="match status" value="1"/>
</dbReference>
<accession>A0A978V1B5</accession>
<evidence type="ECO:0000313" key="5">
    <source>
        <dbReference type="Proteomes" id="UP000813462"/>
    </source>
</evidence>
<dbReference type="InterPro" id="IPR032675">
    <property type="entry name" value="LRR_dom_sf"/>
</dbReference>
<dbReference type="Gene3D" id="3.80.10.10">
    <property type="entry name" value="Ribonuclease Inhibitor"/>
    <property type="match status" value="2"/>
</dbReference>
<protein>
    <recommendedName>
        <fullName evidence="3">Disease resistance protein RPS4B/Roq1-like leucine-rich repeats domain-containing protein</fullName>
    </recommendedName>
</protein>
<evidence type="ECO:0000256" key="1">
    <source>
        <dbReference type="ARBA" id="ARBA00022821"/>
    </source>
</evidence>
<dbReference type="InterPro" id="IPR058546">
    <property type="entry name" value="RPS4B/Roq1-like_LRR"/>
</dbReference>
<feature type="domain" description="Disease resistance protein RPS4B/Roq1-like leucine-rich repeats" evidence="3">
    <location>
        <begin position="206"/>
        <end position="334"/>
    </location>
</feature>
<evidence type="ECO:0000259" key="3">
    <source>
        <dbReference type="Pfam" id="PF23286"/>
    </source>
</evidence>
<dbReference type="PANTHER" id="PTHR11017:SF479">
    <property type="entry name" value="DISEASE RESISTANCE PROTEIN (TIR-NBS-LRR CLASS) FAMILY"/>
    <property type="match status" value="1"/>
</dbReference>
<dbReference type="SUPFAM" id="SSF52058">
    <property type="entry name" value="L domain-like"/>
    <property type="match status" value="1"/>
</dbReference>
<keyword evidence="1" id="KW-0611">Plant defense</keyword>
<organism evidence="4 5">
    <name type="scientific">Ziziphus jujuba var. spinosa</name>
    <dbReference type="NCBI Taxonomy" id="714518"/>
    <lineage>
        <taxon>Eukaryota</taxon>
        <taxon>Viridiplantae</taxon>
        <taxon>Streptophyta</taxon>
        <taxon>Embryophyta</taxon>
        <taxon>Tracheophyta</taxon>
        <taxon>Spermatophyta</taxon>
        <taxon>Magnoliopsida</taxon>
        <taxon>eudicotyledons</taxon>
        <taxon>Gunneridae</taxon>
        <taxon>Pentapetalae</taxon>
        <taxon>rosids</taxon>
        <taxon>fabids</taxon>
        <taxon>Rosales</taxon>
        <taxon>Rhamnaceae</taxon>
        <taxon>Paliureae</taxon>
        <taxon>Ziziphus</taxon>
    </lineage>
</organism>
<feature type="region of interest" description="Disordered" evidence="2">
    <location>
        <begin position="1"/>
        <end position="37"/>
    </location>
</feature>
<name>A0A978V1B5_ZIZJJ</name>
<evidence type="ECO:0000313" key="4">
    <source>
        <dbReference type="EMBL" id="KAH7521148.1"/>
    </source>
</evidence>
<dbReference type="EMBL" id="JAEACU010000007">
    <property type="protein sequence ID" value="KAH7521148.1"/>
    <property type="molecule type" value="Genomic_DNA"/>
</dbReference>
<sequence length="439" mass="49548">MPCLLQSSKKYKQKLKGHTGSSGDQALSDDHTGSSADQALTDDSIEKYIEEKLANWKIALKKAGSLCGWHLSNGDESHLIQRIVEATLSKLNRTLLHIAKYPVGIERRLKNLGTNAIEGIKLDLPEPKTLYSSAKAFKKMKRLRMLILRNVVLSTVISYLPSELRFIDWPGYKFPTLPLNPGPKQLVILDMPQSYIQQLGEAFKELCLIGSAIKELPSSLENLVALGVLNLTSCRKLERIPCSIYRLHHLKHLGLGGCSKLFKFPKNISKICPSMEFILNTSISNPFGSFPMLKFLDLQNCNLLEAEFLMTDPNGFCNLEVLNLAKNKFVSLPSTNRFTKLRYLFLNDCEFLQNIPELPGNLTHLDASDCKSLLEPCRFIMTEIIRNKKPSKLSNFHRFADQSSNDRGLFSFHDIEGGLIEVRKTVDFVFKVEVIDFAI</sequence>
<dbReference type="Gene3D" id="3.40.50.10140">
    <property type="entry name" value="Toll/interleukin-1 receptor homology (TIR) domain"/>
    <property type="match status" value="1"/>
</dbReference>
<proteinExistence type="predicted"/>
<dbReference type="Pfam" id="PF23286">
    <property type="entry name" value="LRR_13"/>
    <property type="match status" value="1"/>
</dbReference>
<evidence type="ECO:0000256" key="2">
    <source>
        <dbReference type="SAM" id="MobiDB-lite"/>
    </source>
</evidence>
<dbReference type="AlphaFoldDB" id="A0A978V1B5"/>
<reference evidence="4" key="1">
    <citation type="journal article" date="2021" name="Front. Plant Sci.">
        <title>Chromosome-Scale Genome Assembly for Chinese Sour Jujube and Insights Into Its Genome Evolution and Domestication Signature.</title>
        <authorList>
            <person name="Shen L.-Y."/>
            <person name="Luo H."/>
            <person name="Wang X.-L."/>
            <person name="Wang X.-M."/>
            <person name="Qiu X.-J."/>
            <person name="Liu H."/>
            <person name="Zhou S.-S."/>
            <person name="Jia K.-H."/>
            <person name="Nie S."/>
            <person name="Bao Y.-T."/>
            <person name="Zhang R.-G."/>
            <person name="Yun Q.-Z."/>
            <person name="Chai Y.-H."/>
            <person name="Lu J.-Y."/>
            <person name="Li Y."/>
            <person name="Zhao S.-W."/>
            <person name="Mao J.-F."/>
            <person name="Jia S.-G."/>
            <person name="Mao Y.-M."/>
        </authorList>
    </citation>
    <scope>NUCLEOTIDE SEQUENCE</scope>
    <source>
        <strain evidence="4">AT0</strain>
        <tissue evidence="4">Leaf</tissue>
    </source>
</reference>
<dbReference type="InterPro" id="IPR044974">
    <property type="entry name" value="Disease_R_plants"/>
</dbReference>
<dbReference type="Proteomes" id="UP000813462">
    <property type="component" value="Unassembled WGS sequence"/>
</dbReference>
<gene>
    <name evidence="4" type="ORF">FEM48_Zijuj07G0002500</name>
</gene>
<comment type="caution">
    <text evidence="4">The sequence shown here is derived from an EMBL/GenBank/DDBJ whole genome shotgun (WGS) entry which is preliminary data.</text>
</comment>